<feature type="repeat" description="WD" evidence="5">
    <location>
        <begin position="192"/>
        <end position="233"/>
    </location>
</feature>
<keyword evidence="3" id="KW-0647">Proteasome</keyword>
<gene>
    <name evidence="6" type="ORF">MOBT1_003232</name>
</gene>
<dbReference type="SMART" id="SM00320">
    <property type="entry name" value="WD40"/>
    <property type="match status" value="5"/>
</dbReference>
<dbReference type="InterPro" id="IPR036322">
    <property type="entry name" value="WD40_repeat_dom_sf"/>
</dbReference>
<dbReference type="PANTHER" id="PTHR19857">
    <property type="entry name" value="MITOCHONDRIAL DIVISION PROTEIN 1-RELATED"/>
    <property type="match status" value="1"/>
</dbReference>
<keyword evidence="7" id="KW-1185">Reference proteome</keyword>
<evidence type="ECO:0000256" key="2">
    <source>
        <dbReference type="ARBA" id="ARBA00022737"/>
    </source>
</evidence>
<name>A0AAF0IXV6_9BASI</name>
<dbReference type="SUPFAM" id="SSF50978">
    <property type="entry name" value="WD40 repeat-like"/>
    <property type="match status" value="1"/>
</dbReference>
<proteinExistence type="inferred from homology"/>
<keyword evidence="2" id="KW-0677">Repeat</keyword>
<feature type="repeat" description="WD" evidence="5">
    <location>
        <begin position="150"/>
        <end position="191"/>
    </location>
</feature>
<evidence type="ECO:0000256" key="4">
    <source>
        <dbReference type="ARBA" id="ARBA00038321"/>
    </source>
</evidence>
<accession>A0AAF0IXV6</accession>
<dbReference type="PROSITE" id="PS00678">
    <property type="entry name" value="WD_REPEATS_1"/>
    <property type="match status" value="1"/>
</dbReference>
<dbReference type="PROSITE" id="PS50082">
    <property type="entry name" value="WD_REPEATS_2"/>
    <property type="match status" value="2"/>
</dbReference>
<evidence type="ECO:0000256" key="3">
    <source>
        <dbReference type="ARBA" id="ARBA00022942"/>
    </source>
</evidence>
<dbReference type="Proteomes" id="UP001214603">
    <property type="component" value="Chromosome 9"/>
</dbReference>
<evidence type="ECO:0000256" key="1">
    <source>
        <dbReference type="ARBA" id="ARBA00022574"/>
    </source>
</evidence>
<dbReference type="GO" id="GO:0000502">
    <property type="term" value="C:proteasome complex"/>
    <property type="evidence" value="ECO:0007669"/>
    <property type="project" value="UniProtKB-KW"/>
</dbReference>
<dbReference type="PANTHER" id="PTHR19857:SF19">
    <property type="entry name" value="26S PROTEASOME REGULATORY SUBUNIT RPN14"/>
    <property type="match status" value="1"/>
</dbReference>
<reference evidence="6" key="1">
    <citation type="submission" date="2023-03" db="EMBL/GenBank/DDBJ databases">
        <title>Mating type loci evolution in Malassezia.</title>
        <authorList>
            <person name="Coelho M.A."/>
        </authorList>
    </citation>
    <scope>NUCLEOTIDE SEQUENCE</scope>
    <source>
        <strain evidence="6">CBS 7876</strain>
    </source>
</reference>
<dbReference type="InterPro" id="IPR001680">
    <property type="entry name" value="WD40_rpt"/>
</dbReference>
<dbReference type="InterPro" id="IPR051179">
    <property type="entry name" value="WD_repeat_multifunction"/>
</dbReference>
<keyword evidence="1 5" id="KW-0853">WD repeat</keyword>
<evidence type="ECO:0000313" key="7">
    <source>
        <dbReference type="Proteomes" id="UP001214603"/>
    </source>
</evidence>
<dbReference type="Pfam" id="PF00400">
    <property type="entry name" value="WD40"/>
    <property type="match status" value="2"/>
</dbReference>
<dbReference type="InterPro" id="IPR019775">
    <property type="entry name" value="WD40_repeat_CS"/>
</dbReference>
<dbReference type="InterPro" id="IPR015943">
    <property type="entry name" value="WD40/YVTN_repeat-like_dom_sf"/>
</dbReference>
<evidence type="ECO:0000313" key="6">
    <source>
        <dbReference type="EMBL" id="WFD04521.1"/>
    </source>
</evidence>
<dbReference type="EMBL" id="CP119942">
    <property type="protein sequence ID" value="WFD04521.1"/>
    <property type="molecule type" value="Genomic_DNA"/>
</dbReference>
<protein>
    <submittedName>
        <fullName evidence="6">Uncharacterized protein</fullName>
    </submittedName>
</protein>
<comment type="similarity">
    <text evidence="4">Belongs to the WD repeat PAAF1/RPN14 family.</text>
</comment>
<organism evidence="6 7">
    <name type="scientific">Malassezia obtusa</name>
    <dbReference type="NCBI Taxonomy" id="76774"/>
    <lineage>
        <taxon>Eukaryota</taxon>
        <taxon>Fungi</taxon>
        <taxon>Dikarya</taxon>
        <taxon>Basidiomycota</taxon>
        <taxon>Ustilaginomycotina</taxon>
        <taxon>Malasseziomycetes</taxon>
        <taxon>Malasseziales</taxon>
        <taxon>Malasseziaceae</taxon>
        <taxon>Malassezia</taxon>
    </lineage>
</organism>
<sequence length="393" mass="40522">MHVLPYLAVEPDAAEVLDEVRTGAAPDASVWVSAYRAAPERTSVHGGVRICDAGASLHATHDALTVAAHTPRAVSVACAPLGIPPTRVCLATRRGTLPGAAGAPHGAWSLAFARSASGLERWCVGGPDAVLHVGEWCPDAPEPFAMPIPLGGHRAEISSVRFFPSGEVLLTTSLDYTAKIYSAIDGSNPRTLTGHTRAVYSSAIVGRGREVLTGSLDATVRMWDVSRGATTTTLAAPGGAGVLTLETHDACAYAGLASGTLAVWDIRASDTAATHDAPRSPLGEAGGVTALAVDGARLAVGTRAGVCAVYDVRHPAAPLDTFWRNTAEITQVRWHDGGLLVATSDGLPFRSALPPRVLDEWVGWEADRVDALAADARGAVVAAGGGAYALYAP</sequence>
<dbReference type="AlphaFoldDB" id="A0AAF0IXV6"/>
<dbReference type="PROSITE" id="PS50294">
    <property type="entry name" value="WD_REPEATS_REGION"/>
    <property type="match status" value="2"/>
</dbReference>
<dbReference type="Gene3D" id="2.130.10.10">
    <property type="entry name" value="YVTN repeat-like/Quinoprotein amine dehydrogenase"/>
    <property type="match status" value="2"/>
</dbReference>
<evidence type="ECO:0000256" key="5">
    <source>
        <dbReference type="PROSITE-ProRule" id="PRU00221"/>
    </source>
</evidence>